<protein>
    <submittedName>
        <fullName evidence="1">Uncharacterized protein</fullName>
    </submittedName>
</protein>
<accession>A0A1I3W3E7</accession>
<proteinExistence type="predicted"/>
<evidence type="ECO:0000313" key="2">
    <source>
        <dbReference type="Proteomes" id="UP000199111"/>
    </source>
</evidence>
<evidence type="ECO:0000313" key="1">
    <source>
        <dbReference type="EMBL" id="SFK02108.1"/>
    </source>
</evidence>
<keyword evidence="2" id="KW-1185">Reference proteome</keyword>
<gene>
    <name evidence="1" type="ORF">SAMN05216275_115170</name>
</gene>
<organism evidence="1 2">
    <name type="scientific">Streptosporangium canum</name>
    <dbReference type="NCBI Taxonomy" id="324952"/>
    <lineage>
        <taxon>Bacteria</taxon>
        <taxon>Bacillati</taxon>
        <taxon>Actinomycetota</taxon>
        <taxon>Actinomycetes</taxon>
        <taxon>Streptosporangiales</taxon>
        <taxon>Streptosporangiaceae</taxon>
        <taxon>Streptosporangium</taxon>
    </lineage>
</organism>
<reference evidence="2" key="1">
    <citation type="submission" date="2016-10" db="EMBL/GenBank/DDBJ databases">
        <authorList>
            <person name="Varghese N."/>
            <person name="Submissions S."/>
        </authorList>
    </citation>
    <scope>NUCLEOTIDE SEQUENCE [LARGE SCALE GENOMIC DNA]</scope>
    <source>
        <strain evidence="2">CGMCC 4.2126</strain>
    </source>
</reference>
<name>A0A1I3W3E7_9ACTN</name>
<dbReference type="EMBL" id="FOQY01000015">
    <property type="protein sequence ID" value="SFK02108.1"/>
    <property type="molecule type" value="Genomic_DNA"/>
</dbReference>
<dbReference type="Proteomes" id="UP000199111">
    <property type="component" value="Unassembled WGS sequence"/>
</dbReference>
<dbReference type="AlphaFoldDB" id="A0A1I3W3E7"/>
<sequence length="154" mass="17237">MKRGIGEGGNNIVPTQNLRSSRKIPVAKHGVEDIGERLVEKRGGDFEGLFFGIAGLPQPRVIAQHGHCPDESRRPATLQIPPVQAEDLDRGVSPEGQPRIGSRAQREFKMLIRILSRRIDEQWPTVRVPWKEFSFLMAVAVRVGQQMIRPVEGT</sequence>